<comment type="similarity">
    <text evidence="1 4">Belongs to the D-isomer specific 2-hydroxyacid dehydrogenase family.</text>
</comment>
<feature type="domain" description="D-isomer specific 2-hydroxyacid dehydrogenase catalytic" evidence="5">
    <location>
        <begin position="14"/>
        <end position="312"/>
    </location>
</feature>
<dbReference type="PANTHER" id="PTHR43333">
    <property type="entry name" value="2-HACID_DH_C DOMAIN-CONTAINING PROTEIN"/>
    <property type="match status" value="1"/>
</dbReference>
<keyword evidence="2 4" id="KW-0560">Oxidoreductase</keyword>
<dbReference type="InterPro" id="IPR006140">
    <property type="entry name" value="D-isomer_DH_NAD-bd"/>
</dbReference>
<dbReference type="Pfam" id="PF02826">
    <property type="entry name" value="2-Hacid_dh_C"/>
    <property type="match status" value="1"/>
</dbReference>
<feature type="domain" description="D-isomer specific 2-hydroxyacid dehydrogenase NAD-binding" evidence="6">
    <location>
        <begin position="110"/>
        <end position="280"/>
    </location>
</feature>
<dbReference type="InterPro" id="IPR006139">
    <property type="entry name" value="D-isomer_2_OHA_DH_cat_dom"/>
</dbReference>
<gene>
    <name evidence="7" type="ORF">KQI89_11235</name>
</gene>
<dbReference type="Pfam" id="PF00389">
    <property type="entry name" value="2-Hacid_dh"/>
    <property type="match status" value="1"/>
</dbReference>
<proteinExistence type="inferred from homology"/>
<dbReference type="EMBL" id="JAHLQL010000003">
    <property type="protein sequence ID" value="MBU5592337.1"/>
    <property type="molecule type" value="Genomic_DNA"/>
</dbReference>
<evidence type="ECO:0000256" key="1">
    <source>
        <dbReference type="ARBA" id="ARBA00005854"/>
    </source>
</evidence>
<evidence type="ECO:0000256" key="4">
    <source>
        <dbReference type="RuleBase" id="RU003719"/>
    </source>
</evidence>
<reference evidence="7 8" key="1">
    <citation type="submission" date="2021-06" db="EMBL/GenBank/DDBJ databases">
        <authorList>
            <person name="Sun Q."/>
            <person name="Li D."/>
        </authorList>
    </citation>
    <scope>NUCLEOTIDE SEQUENCE [LARGE SCALE GENOMIC DNA]</scope>
    <source>
        <strain evidence="7 8">MSJ-4</strain>
    </source>
</reference>
<evidence type="ECO:0000256" key="2">
    <source>
        <dbReference type="ARBA" id="ARBA00023002"/>
    </source>
</evidence>
<evidence type="ECO:0000313" key="8">
    <source>
        <dbReference type="Proteomes" id="UP000736583"/>
    </source>
</evidence>
<evidence type="ECO:0000256" key="3">
    <source>
        <dbReference type="ARBA" id="ARBA00023027"/>
    </source>
</evidence>
<evidence type="ECO:0000259" key="5">
    <source>
        <dbReference type="Pfam" id="PF00389"/>
    </source>
</evidence>
<name>A0ABS6F1F3_9CLOT</name>
<dbReference type="PANTHER" id="PTHR43333:SF1">
    <property type="entry name" value="D-ISOMER SPECIFIC 2-HYDROXYACID DEHYDROGENASE NAD-BINDING DOMAIN-CONTAINING PROTEIN"/>
    <property type="match status" value="1"/>
</dbReference>
<dbReference type="RefSeq" id="WP_216457143.1">
    <property type="nucleotide sequence ID" value="NZ_JAHLQL010000003.1"/>
</dbReference>
<accession>A0ABS6F1F3</accession>
<evidence type="ECO:0000313" key="7">
    <source>
        <dbReference type="EMBL" id="MBU5592337.1"/>
    </source>
</evidence>
<keyword evidence="8" id="KW-1185">Reference proteome</keyword>
<keyword evidence="3" id="KW-0520">NAD</keyword>
<protein>
    <submittedName>
        <fullName evidence="7">Phosphoglycerate dehydrogenase</fullName>
    </submittedName>
</protein>
<organism evidence="7 8">
    <name type="scientific">Clostridium simiarum</name>
    <dbReference type="NCBI Taxonomy" id="2841506"/>
    <lineage>
        <taxon>Bacteria</taxon>
        <taxon>Bacillati</taxon>
        <taxon>Bacillota</taxon>
        <taxon>Clostridia</taxon>
        <taxon>Eubacteriales</taxon>
        <taxon>Clostridiaceae</taxon>
        <taxon>Clostridium</taxon>
    </lineage>
</organism>
<sequence length="318" mass="36931">MVNNLKKCLITYNYGKDQVEKIKDLGYHIIFKKEEGLTYDKELEEVEALICYNPFETLDIKEMKNLKWIQLSSVGIDQLPKDKVIEEDILVTNNRGGYSIPMGEWIVLNILELYKKRMDVFKNRMNKKWKMDTSILELYGKTVGFIGTGTIAQEGAKRLQGFGIKAIGMNTDGRDVQYFDKCYKKEEINKMLSISDVVVVTIPYTKDTHHLLNKERLQVIKDNAVIINVARGSIIDEKSLIEELNKGRFMGAALDVFETEPLPKDSELWDMNNVIITCHNSWMSEERNNRRFDTVYENLKRYSKGEDLLNIVDIERGY</sequence>
<dbReference type="CDD" id="cd12155">
    <property type="entry name" value="PGDH_1"/>
    <property type="match status" value="1"/>
</dbReference>
<dbReference type="Proteomes" id="UP000736583">
    <property type="component" value="Unassembled WGS sequence"/>
</dbReference>
<evidence type="ECO:0000259" key="6">
    <source>
        <dbReference type="Pfam" id="PF02826"/>
    </source>
</evidence>
<comment type="caution">
    <text evidence="7">The sequence shown here is derived from an EMBL/GenBank/DDBJ whole genome shotgun (WGS) entry which is preliminary data.</text>
</comment>